<proteinExistence type="inferred from homology"/>
<dbReference type="GO" id="GO:0031005">
    <property type="term" value="F:filamin binding"/>
    <property type="evidence" value="ECO:0000318"/>
    <property type="project" value="GO_Central"/>
</dbReference>
<dbReference type="PANTHER" id="PTHR31848">
    <property type="match status" value="1"/>
</dbReference>
<dbReference type="GO" id="GO:0001837">
    <property type="term" value="P:epithelial to mesenchymal transition"/>
    <property type="evidence" value="ECO:0007669"/>
    <property type="project" value="Ensembl"/>
</dbReference>
<dbReference type="GO" id="GO:0048705">
    <property type="term" value="P:skeletal system morphogenesis"/>
    <property type="evidence" value="ECO:0000318"/>
    <property type="project" value="GO_Central"/>
</dbReference>
<dbReference type="OrthoDB" id="9932345at2759"/>
<reference evidence="7" key="3">
    <citation type="submission" date="2025-09" db="UniProtKB">
        <authorList>
            <consortium name="Ensembl"/>
        </authorList>
    </citation>
    <scope>IDENTIFICATION</scope>
    <source>
        <strain evidence="7">broiler</strain>
    </source>
</reference>
<reference evidence="7" key="2">
    <citation type="submission" date="2025-08" db="UniProtKB">
        <authorList>
            <consortium name="Ensembl"/>
        </authorList>
    </citation>
    <scope>IDENTIFICATION</scope>
    <source>
        <strain evidence="7">broiler</strain>
    </source>
</reference>
<dbReference type="InterPro" id="IPR028215">
    <property type="entry name" value="Refilin"/>
</dbReference>
<dbReference type="GO" id="GO:1900158">
    <property type="term" value="P:negative regulation of bone mineralization involved in bone maturation"/>
    <property type="evidence" value="ECO:0000318"/>
    <property type="project" value="GO_Central"/>
</dbReference>
<evidence type="ECO:0000256" key="5">
    <source>
        <dbReference type="ARBA" id="ARBA00023212"/>
    </source>
</evidence>
<evidence type="ECO:0000256" key="6">
    <source>
        <dbReference type="SAM" id="MobiDB-lite"/>
    </source>
</evidence>
<accession>A0A8V1AKR1</accession>
<dbReference type="Proteomes" id="UP000000539">
    <property type="component" value="Chromosome 19"/>
</dbReference>
<name>A0A8V1AKR1_CHICK</name>
<dbReference type="GO" id="GO:0061182">
    <property type="term" value="P:negative regulation of chondrocyte development"/>
    <property type="evidence" value="ECO:0000318"/>
    <property type="project" value="GO_Central"/>
</dbReference>
<dbReference type="Pfam" id="PF15068">
    <property type="entry name" value="FAM101"/>
    <property type="match status" value="1"/>
</dbReference>
<comment type="subcellular location">
    <subcellularLocation>
        <location evidence="1">Cytoplasm</location>
        <location evidence="1">Cytoskeleton</location>
    </subcellularLocation>
</comment>
<comment type="subunit">
    <text evidence="3">Interacts with FLNA and FLNB.</text>
</comment>
<dbReference type="PANTHER" id="PTHR31848:SF2">
    <property type="entry name" value="REFILIN-B"/>
    <property type="match status" value="1"/>
</dbReference>
<dbReference type="Ensembl" id="ENSGALT00010072032.1">
    <property type="protein sequence ID" value="ENSGALP00010044722.1"/>
    <property type="gene ID" value="ENSGALG00010029774.1"/>
</dbReference>
<evidence type="ECO:0000256" key="2">
    <source>
        <dbReference type="ARBA" id="ARBA00009886"/>
    </source>
</evidence>
<feature type="compositionally biased region" description="Pro residues" evidence="6">
    <location>
        <begin position="112"/>
        <end position="122"/>
    </location>
</feature>
<dbReference type="GO" id="GO:0032432">
    <property type="term" value="C:actin filament bundle"/>
    <property type="evidence" value="ECO:0000318"/>
    <property type="project" value="GO_Central"/>
</dbReference>
<comment type="similarity">
    <text evidence="2">Belongs to the Refilin family.</text>
</comment>
<evidence type="ECO:0000313" key="8">
    <source>
        <dbReference type="Proteomes" id="UP000000539"/>
    </source>
</evidence>
<feature type="compositionally biased region" description="Basic and acidic residues" evidence="6">
    <location>
        <begin position="88"/>
        <end position="104"/>
    </location>
</feature>
<dbReference type="GO" id="GO:0061572">
    <property type="term" value="P:actin filament bundle organization"/>
    <property type="evidence" value="ECO:0000318"/>
    <property type="project" value="GO_Central"/>
</dbReference>
<gene>
    <name evidence="7" type="primary">RFLNB</name>
</gene>
<keyword evidence="8" id="KW-1185">Reference proteome</keyword>
<evidence type="ECO:0000256" key="3">
    <source>
        <dbReference type="ARBA" id="ARBA00011189"/>
    </source>
</evidence>
<dbReference type="AlphaFoldDB" id="A0A8V1AKR1"/>
<sequence>MGAMLRTPLALEAAAGGMPQVVPAVSNADSVSGGAVTAQELLSSSETTTAFIWKLLQQFGGHAPPAAVRAQGAERGRAGGAAMVGRLSLRDVPELPDARKRGDAGLDSPDSGLPPSPGPAHPHWPLSAGSPERAAHGGLPEPEPSASIPAAANSTFSPSPALSSCPPRLCPLSFGEGVEFDPLPPKEIRYTSSVKYDSEKHFIDDVYMPVGFSVSSCSQTIVCVPDCTWRSYKAELRFQPRNKAQRFTSTTIVYPKHARTVYTTTLDYNCRKSLRRFLSSVELETSESFGSDCVLDGC</sequence>
<evidence type="ECO:0000256" key="4">
    <source>
        <dbReference type="ARBA" id="ARBA00022490"/>
    </source>
</evidence>
<feature type="region of interest" description="Disordered" evidence="6">
    <location>
        <begin position="84"/>
        <end position="159"/>
    </location>
</feature>
<reference evidence="7" key="1">
    <citation type="submission" date="2020-11" db="EMBL/GenBank/DDBJ databases">
        <title>Gallus gallus (Chicken) genome, bGalGal1, GRCg7b, maternal haplotype autosomes + Z &amp; W.</title>
        <authorList>
            <person name="Warren W."/>
            <person name="Formenti G."/>
            <person name="Fedrigo O."/>
            <person name="Haase B."/>
            <person name="Mountcastle J."/>
            <person name="Balacco J."/>
            <person name="Tracey A."/>
            <person name="Schneider V."/>
            <person name="Okimoto R."/>
            <person name="Cheng H."/>
            <person name="Hawken R."/>
            <person name="Howe K."/>
            <person name="Jarvis E.D."/>
        </authorList>
    </citation>
    <scope>NUCLEOTIDE SEQUENCE [LARGE SCALE GENOMIC DNA]</scope>
    <source>
        <strain evidence="7">Broiler</strain>
    </source>
</reference>
<keyword evidence="4" id="KW-0963">Cytoplasm</keyword>
<organism evidence="7 8">
    <name type="scientific">Gallus gallus</name>
    <name type="common">Chicken</name>
    <dbReference type="NCBI Taxonomy" id="9031"/>
    <lineage>
        <taxon>Eukaryota</taxon>
        <taxon>Metazoa</taxon>
        <taxon>Chordata</taxon>
        <taxon>Craniata</taxon>
        <taxon>Vertebrata</taxon>
        <taxon>Euteleostomi</taxon>
        <taxon>Archelosauria</taxon>
        <taxon>Archosauria</taxon>
        <taxon>Dinosauria</taxon>
        <taxon>Saurischia</taxon>
        <taxon>Theropoda</taxon>
        <taxon>Coelurosauria</taxon>
        <taxon>Aves</taxon>
        <taxon>Neognathae</taxon>
        <taxon>Galloanserae</taxon>
        <taxon>Galliformes</taxon>
        <taxon>Phasianidae</taxon>
        <taxon>Phasianinae</taxon>
        <taxon>Gallus</taxon>
    </lineage>
</organism>
<protein>
    <submittedName>
        <fullName evidence="7">Refilin B</fullName>
    </submittedName>
</protein>
<evidence type="ECO:0000313" key="7">
    <source>
        <dbReference type="Ensembl" id="ENSGALP00010044722.1"/>
    </source>
</evidence>
<evidence type="ECO:0000256" key="1">
    <source>
        <dbReference type="ARBA" id="ARBA00004245"/>
    </source>
</evidence>
<dbReference type="GeneTree" id="ENSGT00390000016836"/>
<keyword evidence="5" id="KW-0206">Cytoskeleton</keyword>